<feature type="compositionally biased region" description="Low complexity" evidence="1">
    <location>
        <begin position="72"/>
        <end position="85"/>
    </location>
</feature>
<dbReference type="Proteomes" id="UP001388673">
    <property type="component" value="Unassembled WGS sequence"/>
</dbReference>
<feature type="compositionally biased region" description="Polar residues" evidence="1">
    <location>
        <begin position="216"/>
        <end position="230"/>
    </location>
</feature>
<comment type="caution">
    <text evidence="2">The sequence shown here is derived from an EMBL/GenBank/DDBJ whole genome shotgun (WGS) entry which is preliminary data.</text>
</comment>
<feature type="region of interest" description="Disordered" evidence="1">
    <location>
        <begin position="158"/>
        <end position="232"/>
    </location>
</feature>
<reference evidence="2 3" key="1">
    <citation type="journal article" date="2024" name="bioRxiv">
        <title>Comparative genomics of Cryptococcus and Kwoniella reveals pathogenesis evolution and contrasting karyotype dynamics via intercentromeric recombination or chromosome fusion.</title>
        <authorList>
            <person name="Coelho M.A."/>
            <person name="David-Palma M."/>
            <person name="Shea T."/>
            <person name="Bowers K."/>
            <person name="McGinley-Smith S."/>
            <person name="Mohammad A.W."/>
            <person name="Gnirke A."/>
            <person name="Yurkov A.M."/>
            <person name="Nowrousian M."/>
            <person name="Sun S."/>
            <person name="Cuomo C.A."/>
            <person name="Heitman J."/>
        </authorList>
    </citation>
    <scope>NUCLEOTIDE SEQUENCE [LARGE SCALE GENOMIC DNA]</scope>
    <source>
        <strain evidence="2 3">CBS 13917</strain>
    </source>
</reference>
<proteinExistence type="predicted"/>
<sequence>MSAHSTAQGLFFSPPRESAYKAQDSTEQGMYPQVWGWGYDRPKRGFWDKVTGGGPSVEWDDSYGYVDRRRYSPPQRYRPPRQTTPIYGKPIPQLSDPAIDDPTTPLPLPPLVPHRVKPLPSNFQYLDGSTRRKLLREQEKEAKMWEKMNKEQMKLLEKSMKIKEKEERKKRKEEERARKNVRAKEKQILWKLRHPQNLLPQLSPDEAFRPTRKPSENATPKPATQLQSQAEAAGEPMSFMLLPTLEEMGVRRPFDAPGLPAALGGAGTWPMMSRTMSHALVDMTREERVHSIQRGILQK</sequence>
<dbReference type="KEGG" id="kne:92182188"/>
<dbReference type="AlphaFoldDB" id="A0AAW0YIG9"/>
<protein>
    <submittedName>
        <fullName evidence="2">Uncharacterized protein</fullName>
    </submittedName>
</protein>
<gene>
    <name evidence="2" type="ORF">IAR55_004930</name>
</gene>
<evidence type="ECO:0000313" key="3">
    <source>
        <dbReference type="Proteomes" id="UP001388673"/>
    </source>
</evidence>
<feature type="compositionally biased region" description="Basic and acidic residues" evidence="1">
    <location>
        <begin position="206"/>
        <end position="215"/>
    </location>
</feature>
<feature type="region of interest" description="Disordered" evidence="1">
    <location>
        <begin position="70"/>
        <end position="115"/>
    </location>
</feature>
<dbReference type="GeneID" id="92182188"/>
<evidence type="ECO:0000313" key="2">
    <source>
        <dbReference type="EMBL" id="KAK8849595.1"/>
    </source>
</evidence>
<organism evidence="2 3">
    <name type="scientific">Kwoniella newhampshirensis</name>
    <dbReference type="NCBI Taxonomy" id="1651941"/>
    <lineage>
        <taxon>Eukaryota</taxon>
        <taxon>Fungi</taxon>
        <taxon>Dikarya</taxon>
        <taxon>Basidiomycota</taxon>
        <taxon>Agaricomycotina</taxon>
        <taxon>Tremellomycetes</taxon>
        <taxon>Tremellales</taxon>
        <taxon>Cryptococcaceae</taxon>
        <taxon>Kwoniella</taxon>
    </lineage>
</organism>
<dbReference type="RefSeq" id="XP_066801483.1">
    <property type="nucleotide sequence ID" value="XM_066948024.1"/>
</dbReference>
<keyword evidence="3" id="KW-1185">Reference proteome</keyword>
<feature type="region of interest" description="Disordered" evidence="1">
    <location>
        <begin position="1"/>
        <end position="27"/>
    </location>
</feature>
<evidence type="ECO:0000256" key="1">
    <source>
        <dbReference type="SAM" id="MobiDB-lite"/>
    </source>
</evidence>
<accession>A0AAW0YIG9</accession>
<feature type="compositionally biased region" description="Basic and acidic residues" evidence="1">
    <location>
        <begin position="158"/>
        <end position="188"/>
    </location>
</feature>
<dbReference type="EMBL" id="JBCAWK010000009">
    <property type="protein sequence ID" value="KAK8849595.1"/>
    <property type="molecule type" value="Genomic_DNA"/>
</dbReference>
<name>A0AAW0YIG9_9TREE</name>